<comment type="caution">
    <text evidence="1">The sequence shown here is derived from an EMBL/GenBank/DDBJ whole genome shotgun (WGS) entry which is preliminary data.</text>
</comment>
<reference evidence="1 2" key="1">
    <citation type="submission" date="2019-11" db="EMBL/GenBank/DDBJ databases">
        <title>Paenibacillus monticola sp. nov., a novel PGPR strain isolated from mountain sample in China.</title>
        <authorList>
            <person name="Zhao Q."/>
            <person name="Li H.-P."/>
            <person name="Zhang J.-L."/>
        </authorList>
    </citation>
    <scope>NUCLEOTIDE SEQUENCE [LARGE SCALE GENOMIC DNA]</scope>
    <source>
        <strain evidence="1 2">LC-T2</strain>
    </source>
</reference>
<evidence type="ECO:0000313" key="2">
    <source>
        <dbReference type="Proteomes" id="UP000463051"/>
    </source>
</evidence>
<accession>A0A7X2HB81</accession>
<keyword evidence="2" id="KW-1185">Reference proteome</keyword>
<proteinExistence type="predicted"/>
<dbReference type="AlphaFoldDB" id="A0A7X2HB81"/>
<name>A0A7X2HB81_9BACL</name>
<dbReference type="Proteomes" id="UP000463051">
    <property type="component" value="Unassembled WGS sequence"/>
</dbReference>
<protein>
    <recommendedName>
        <fullName evidence="3">HEPN domain-containing protein</fullName>
    </recommendedName>
</protein>
<dbReference type="EMBL" id="WJXB01000017">
    <property type="protein sequence ID" value="MRN56927.1"/>
    <property type="molecule type" value="Genomic_DNA"/>
</dbReference>
<evidence type="ECO:0008006" key="3">
    <source>
        <dbReference type="Google" id="ProtNLM"/>
    </source>
</evidence>
<sequence>MIGVDGLVYFSGNDFEDSAYSMMSKARERWTFAQTVGISRQTTIDECFACAEFSFRALLYHYEVKIPKEHNLGKVAQEFKVQLTPIYGIIELYFDTFANMFGWRNFGYTHRDAPPRVNLPELKDEYVVASLECAKVFYELASRTIV</sequence>
<dbReference type="RefSeq" id="WP_154122428.1">
    <property type="nucleotide sequence ID" value="NZ_WJXB01000017.1"/>
</dbReference>
<evidence type="ECO:0000313" key="1">
    <source>
        <dbReference type="EMBL" id="MRN56927.1"/>
    </source>
</evidence>
<organism evidence="1 2">
    <name type="scientific">Paenibacillus monticola</name>
    <dbReference type="NCBI Taxonomy" id="2666075"/>
    <lineage>
        <taxon>Bacteria</taxon>
        <taxon>Bacillati</taxon>
        <taxon>Bacillota</taxon>
        <taxon>Bacilli</taxon>
        <taxon>Bacillales</taxon>
        <taxon>Paenibacillaceae</taxon>
        <taxon>Paenibacillus</taxon>
    </lineage>
</organism>
<gene>
    <name evidence="1" type="ORF">GJB61_28665</name>
</gene>